<dbReference type="Proteomes" id="UP000834106">
    <property type="component" value="Chromosome 9"/>
</dbReference>
<feature type="region of interest" description="Disordered" evidence="2">
    <location>
        <begin position="1"/>
        <end position="29"/>
    </location>
</feature>
<evidence type="ECO:0000256" key="1">
    <source>
        <dbReference type="ARBA" id="ARBA00007626"/>
    </source>
</evidence>
<feature type="compositionally biased region" description="Low complexity" evidence="2">
    <location>
        <begin position="14"/>
        <end position="23"/>
    </location>
</feature>
<dbReference type="PANTHER" id="PTHR46598:SF2">
    <property type="entry name" value="OS01G0788900 PROTEIN"/>
    <property type="match status" value="1"/>
</dbReference>
<protein>
    <submittedName>
        <fullName evidence="3">Uncharacterized protein</fullName>
    </submittedName>
</protein>
<comment type="similarity">
    <text evidence="1">Belongs to the PPR family. P subfamily.</text>
</comment>
<name>A0AAD1ZHA8_9LAMI</name>
<evidence type="ECO:0000313" key="3">
    <source>
        <dbReference type="EMBL" id="CAI9767961.1"/>
    </source>
</evidence>
<evidence type="ECO:0000313" key="4">
    <source>
        <dbReference type="Proteomes" id="UP000834106"/>
    </source>
</evidence>
<organism evidence="3 4">
    <name type="scientific">Fraxinus pennsylvanica</name>
    <dbReference type="NCBI Taxonomy" id="56036"/>
    <lineage>
        <taxon>Eukaryota</taxon>
        <taxon>Viridiplantae</taxon>
        <taxon>Streptophyta</taxon>
        <taxon>Embryophyta</taxon>
        <taxon>Tracheophyta</taxon>
        <taxon>Spermatophyta</taxon>
        <taxon>Magnoliopsida</taxon>
        <taxon>eudicotyledons</taxon>
        <taxon>Gunneridae</taxon>
        <taxon>Pentapetalae</taxon>
        <taxon>asterids</taxon>
        <taxon>lamiids</taxon>
        <taxon>Lamiales</taxon>
        <taxon>Oleaceae</taxon>
        <taxon>Oleeae</taxon>
        <taxon>Fraxinus</taxon>
    </lineage>
</organism>
<proteinExistence type="inferred from homology"/>
<sequence length="118" mass="12961">MDESLQVTDSLTGPSSSSQESQPLPVDSDVALPLTAPTLAPAPQRYFNVLMLWNEVKMKVSVEGVKRFKLDTNLVDAFLCALMKGKFFNAVMQVVEKSQEMKIFVDKGKVQASIHGDA</sequence>
<feature type="compositionally biased region" description="Polar residues" evidence="2">
    <location>
        <begin position="1"/>
        <end position="13"/>
    </location>
</feature>
<gene>
    <name evidence="3" type="ORF">FPE_LOCUS15391</name>
</gene>
<accession>A0AAD1ZHA8</accession>
<dbReference type="PANTHER" id="PTHR46598">
    <property type="entry name" value="BNAC05G43320D PROTEIN"/>
    <property type="match status" value="1"/>
</dbReference>
<evidence type="ECO:0000256" key="2">
    <source>
        <dbReference type="SAM" id="MobiDB-lite"/>
    </source>
</evidence>
<dbReference type="AlphaFoldDB" id="A0AAD1ZHA8"/>
<reference evidence="3" key="1">
    <citation type="submission" date="2023-05" db="EMBL/GenBank/DDBJ databases">
        <authorList>
            <person name="Huff M."/>
        </authorList>
    </citation>
    <scope>NUCLEOTIDE SEQUENCE</scope>
</reference>
<dbReference type="EMBL" id="OU503044">
    <property type="protein sequence ID" value="CAI9767961.1"/>
    <property type="molecule type" value="Genomic_DNA"/>
</dbReference>
<keyword evidence="4" id="KW-1185">Reference proteome</keyword>